<reference evidence="7 8" key="1">
    <citation type="submission" date="2020-08" db="EMBL/GenBank/DDBJ databases">
        <title>Genomic Encyclopedia of Type Strains, Phase III (KMG-III): the genomes of soil and plant-associated and newly described type strains.</title>
        <authorList>
            <person name="Whitman W."/>
        </authorList>
    </citation>
    <scope>NUCLEOTIDE SEQUENCE [LARGE SCALE GENOMIC DNA]</scope>
    <source>
        <strain evidence="7 8">CECT 3265</strain>
    </source>
</reference>
<evidence type="ECO:0000256" key="4">
    <source>
        <dbReference type="ARBA" id="ARBA00022898"/>
    </source>
</evidence>
<dbReference type="PANTHER" id="PTHR30244:SF34">
    <property type="entry name" value="DTDP-4-AMINO-4,6-DIDEOXYGALACTOSE TRANSAMINASE"/>
    <property type="match status" value="1"/>
</dbReference>
<keyword evidence="3" id="KW-0808">Transferase</keyword>
<accession>A0A7W7LHS4</accession>
<comment type="caution">
    <text evidence="7">The sequence shown here is derived from an EMBL/GenBank/DDBJ whole genome shotgun (WGS) entry which is preliminary data.</text>
</comment>
<dbReference type="RefSeq" id="WP_184739616.1">
    <property type="nucleotide sequence ID" value="NZ_BMRW01000017.1"/>
</dbReference>
<evidence type="ECO:0000256" key="1">
    <source>
        <dbReference type="ARBA" id="ARBA00001933"/>
    </source>
</evidence>
<keyword evidence="2" id="KW-0032">Aminotransferase</keyword>
<dbReference type="PANTHER" id="PTHR30244">
    <property type="entry name" value="TRANSAMINASE"/>
    <property type="match status" value="1"/>
</dbReference>
<dbReference type="SUPFAM" id="SSF53383">
    <property type="entry name" value="PLP-dependent transferases"/>
    <property type="match status" value="1"/>
</dbReference>
<evidence type="ECO:0000256" key="5">
    <source>
        <dbReference type="ARBA" id="ARBA00038398"/>
    </source>
</evidence>
<dbReference type="Proteomes" id="UP000556436">
    <property type="component" value="Unassembled WGS sequence"/>
</dbReference>
<evidence type="ECO:0000313" key="7">
    <source>
        <dbReference type="EMBL" id="MBB4890430.1"/>
    </source>
</evidence>
<dbReference type="GO" id="GO:0000271">
    <property type="term" value="P:polysaccharide biosynthetic process"/>
    <property type="evidence" value="ECO:0007669"/>
    <property type="project" value="TreeGrafter"/>
</dbReference>
<evidence type="ECO:0000313" key="8">
    <source>
        <dbReference type="Proteomes" id="UP000556436"/>
    </source>
</evidence>
<evidence type="ECO:0000256" key="6">
    <source>
        <dbReference type="RuleBase" id="RU004508"/>
    </source>
</evidence>
<comment type="similarity">
    <text evidence="5">Belongs to the DegT/DnrJ/EryC1 family. L-glutamine:2-deoxy-scyllo-inosose/scyllo-inosose aminotransferase subfamily.</text>
</comment>
<evidence type="ECO:0000256" key="2">
    <source>
        <dbReference type="ARBA" id="ARBA00022576"/>
    </source>
</evidence>
<dbReference type="AlphaFoldDB" id="A0A7W7LHS4"/>
<dbReference type="InterPro" id="IPR000653">
    <property type="entry name" value="DegT/StrS_aminotransferase"/>
</dbReference>
<gene>
    <name evidence="7" type="ORF">FHS38_006515</name>
</gene>
<dbReference type="GO" id="GO:0030170">
    <property type="term" value="F:pyridoxal phosphate binding"/>
    <property type="evidence" value="ECO:0007669"/>
    <property type="project" value="TreeGrafter"/>
</dbReference>
<dbReference type="InterPro" id="IPR015424">
    <property type="entry name" value="PyrdxlP-dep_Trfase"/>
</dbReference>
<sequence length="420" mass="45488">MNPTTDPPAETPRVQEQAMLWPWWSEGAVEMVRWLLDEGDMAAAGRDHPQIAECEQLAGDVLAPGRPVMLCDSGTGALETGYAALQVEPGSEVLVASHSFRATVTAMLSQGLVPVLCDADPATGGIDLRDAAARLTPRTAALTVTHTWGRPVPLDAVRRFGDRHHLALIEDCSHAHGTTWRGRPVGTVGDVAVWSCGTWKMATGGKGGLLTARDRMVWERAQVLAHPKHHALARVRDPRLRALAVTGAGHNRRPTPVAAVLVADHLRRLPHTLATKTERQTDVEKLLANAFSALVPLPEPTGRTAGALYKWHWRLADPSHPVDAVIRALHTAGVRARRPARPLHHTPLFTDPGLGAALRLPPIPPADPDGFPGTDRLLAGLVEIDTRDMYEPLPDGDPDPYERALAAAARELHTLNRKDR</sequence>
<dbReference type="Gene3D" id="3.90.1150.10">
    <property type="entry name" value="Aspartate Aminotransferase, domain 1"/>
    <property type="match status" value="1"/>
</dbReference>
<comment type="cofactor">
    <cofactor evidence="1">
        <name>pyridoxal 5'-phosphate</name>
        <dbReference type="ChEBI" id="CHEBI:597326"/>
    </cofactor>
</comment>
<keyword evidence="8" id="KW-1185">Reference proteome</keyword>
<name>A0A7W7LHS4_STRNE</name>
<dbReference type="InterPro" id="IPR015422">
    <property type="entry name" value="PyrdxlP-dep_Trfase_small"/>
</dbReference>
<keyword evidence="4 6" id="KW-0663">Pyridoxal phosphate</keyword>
<organism evidence="7 8">
    <name type="scientific">Streptomyces netropsis</name>
    <name type="common">Streptoverticillium netropsis</name>
    <dbReference type="NCBI Taxonomy" id="55404"/>
    <lineage>
        <taxon>Bacteria</taxon>
        <taxon>Bacillati</taxon>
        <taxon>Actinomycetota</taxon>
        <taxon>Actinomycetes</taxon>
        <taxon>Kitasatosporales</taxon>
        <taxon>Streptomycetaceae</taxon>
        <taxon>Streptomyces</taxon>
    </lineage>
</organism>
<dbReference type="Gene3D" id="3.40.640.10">
    <property type="entry name" value="Type I PLP-dependent aspartate aminotransferase-like (Major domain)"/>
    <property type="match status" value="1"/>
</dbReference>
<evidence type="ECO:0000256" key="3">
    <source>
        <dbReference type="ARBA" id="ARBA00022679"/>
    </source>
</evidence>
<dbReference type="EMBL" id="JACHJG010000019">
    <property type="protein sequence ID" value="MBB4890430.1"/>
    <property type="molecule type" value="Genomic_DNA"/>
</dbReference>
<proteinExistence type="inferred from homology"/>
<dbReference type="Pfam" id="PF01041">
    <property type="entry name" value="DegT_DnrJ_EryC1"/>
    <property type="match status" value="1"/>
</dbReference>
<dbReference type="GO" id="GO:0008483">
    <property type="term" value="F:transaminase activity"/>
    <property type="evidence" value="ECO:0007669"/>
    <property type="project" value="UniProtKB-KW"/>
</dbReference>
<dbReference type="InterPro" id="IPR015421">
    <property type="entry name" value="PyrdxlP-dep_Trfase_major"/>
</dbReference>
<protein>
    <submittedName>
        <fullName evidence="7">dTDP-4-amino-4,6-dideoxygalactose transaminase</fullName>
    </submittedName>
</protein>